<dbReference type="InterPro" id="IPR048846">
    <property type="entry name" value="PaaX-like_central"/>
</dbReference>
<protein>
    <submittedName>
        <fullName evidence="9">CRISPR-associated endonuclease Cas2</fullName>
    </submittedName>
</protein>
<accession>A0A1F6EG01</accession>
<proteinExistence type="predicted"/>
<keyword evidence="7" id="KW-1133">Transmembrane helix</keyword>
<dbReference type="Proteomes" id="UP000177306">
    <property type="component" value="Unassembled WGS sequence"/>
</dbReference>
<evidence type="ECO:0000256" key="2">
    <source>
        <dbReference type="ARBA" id="ARBA00022723"/>
    </source>
</evidence>
<keyword evidence="7" id="KW-0472">Membrane</keyword>
<dbReference type="GO" id="GO:0043571">
    <property type="term" value="P:maintenance of CRISPR repeat elements"/>
    <property type="evidence" value="ECO:0007669"/>
    <property type="project" value="InterPro"/>
</dbReference>
<keyword evidence="1" id="KW-0540">Nuclease</keyword>
<organism evidence="9 10">
    <name type="scientific">Candidatus Kaiserbacteria bacterium RIFCSPLOWO2_01_FULL_53_17</name>
    <dbReference type="NCBI Taxonomy" id="1798511"/>
    <lineage>
        <taxon>Bacteria</taxon>
        <taxon>Candidatus Kaiseribacteriota</taxon>
    </lineage>
</organism>
<evidence type="ECO:0000256" key="7">
    <source>
        <dbReference type="SAM" id="Phobius"/>
    </source>
</evidence>
<dbReference type="NCBIfam" id="TIGR01573">
    <property type="entry name" value="cas2"/>
    <property type="match status" value="1"/>
</dbReference>
<feature type="transmembrane region" description="Helical" evidence="7">
    <location>
        <begin position="22"/>
        <end position="50"/>
    </location>
</feature>
<keyword evidence="3 9" id="KW-0255">Endonuclease</keyword>
<dbReference type="GO" id="GO:0004521">
    <property type="term" value="F:RNA endonuclease activity"/>
    <property type="evidence" value="ECO:0007669"/>
    <property type="project" value="InterPro"/>
</dbReference>
<evidence type="ECO:0000259" key="8">
    <source>
        <dbReference type="Pfam" id="PF20803"/>
    </source>
</evidence>
<dbReference type="AlphaFoldDB" id="A0A1F6EG01"/>
<reference evidence="9 10" key="1">
    <citation type="journal article" date="2016" name="Nat. Commun.">
        <title>Thousands of microbial genomes shed light on interconnected biogeochemical processes in an aquifer system.</title>
        <authorList>
            <person name="Anantharaman K."/>
            <person name="Brown C.T."/>
            <person name="Hug L.A."/>
            <person name="Sharon I."/>
            <person name="Castelle C.J."/>
            <person name="Probst A.J."/>
            <person name="Thomas B.C."/>
            <person name="Singh A."/>
            <person name="Wilkins M.J."/>
            <person name="Karaoz U."/>
            <person name="Brodie E.L."/>
            <person name="Williams K.H."/>
            <person name="Hubbard S.S."/>
            <person name="Banfield J.F."/>
        </authorList>
    </citation>
    <scope>NUCLEOTIDE SEQUENCE [LARGE SCALE GENOMIC DNA]</scope>
</reference>
<evidence type="ECO:0000256" key="3">
    <source>
        <dbReference type="ARBA" id="ARBA00022759"/>
    </source>
</evidence>
<name>A0A1F6EG01_9BACT</name>
<evidence type="ECO:0000256" key="5">
    <source>
        <dbReference type="ARBA" id="ARBA00022842"/>
    </source>
</evidence>
<evidence type="ECO:0000313" key="10">
    <source>
        <dbReference type="Proteomes" id="UP000177306"/>
    </source>
</evidence>
<dbReference type="EMBL" id="MFLY01000042">
    <property type="protein sequence ID" value="OGG72563.1"/>
    <property type="molecule type" value="Genomic_DNA"/>
</dbReference>
<keyword evidence="2" id="KW-0479">Metal-binding</keyword>
<evidence type="ECO:0000256" key="6">
    <source>
        <dbReference type="ARBA" id="ARBA00023118"/>
    </source>
</evidence>
<sequence length="199" mass="22986">MVQKTTHKGYLFDDTPRGILEALAVVGGVTLALSVSPTLFVALAAIGYVFRAEDRSRRKKLQAAFQYLTRKRYVRRRTQGKKVVFELTKRGHAHIIHHLDRRSLAAPIERPATWDGRWRLILFDIPAEERTKRNAFRSFIRQIGAIMLQKSVWVYPFDCSERIDLLRRVFDLSHTELRLVIATSIGADASVRTHFDLKE</sequence>
<keyword evidence="6" id="KW-0051">Antiviral defense</keyword>
<evidence type="ECO:0000256" key="4">
    <source>
        <dbReference type="ARBA" id="ARBA00022801"/>
    </source>
</evidence>
<evidence type="ECO:0000256" key="1">
    <source>
        <dbReference type="ARBA" id="ARBA00022722"/>
    </source>
</evidence>
<keyword evidence="7" id="KW-0812">Transmembrane</keyword>
<evidence type="ECO:0000313" key="9">
    <source>
        <dbReference type="EMBL" id="OGG72563.1"/>
    </source>
</evidence>
<gene>
    <name evidence="9" type="ORF">A3A38_04460</name>
</gene>
<keyword evidence="5" id="KW-0460">Magnesium</keyword>
<dbReference type="Gene3D" id="3.30.70.2650">
    <property type="match status" value="1"/>
</dbReference>
<dbReference type="SUPFAM" id="SSF143430">
    <property type="entry name" value="TTP0101/SSO1404-like"/>
    <property type="match status" value="1"/>
</dbReference>
<feature type="domain" description="Transcriptional repressor PaaX-like central Cas2-like" evidence="8">
    <location>
        <begin position="112"/>
        <end position="186"/>
    </location>
</feature>
<dbReference type="InterPro" id="IPR021127">
    <property type="entry name" value="CRISPR_associated_Cas2"/>
</dbReference>
<dbReference type="Pfam" id="PF20803">
    <property type="entry name" value="PaaX_M"/>
    <property type="match status" value="1"/>
</dbReference>
<keyword evidence="4" id="KW-0378">Hydrolase</keyword>
<comment type="caution">
    <text evidence="9">The sequence shown here is derived from an EMBL/GenBank/DDBJ whole genome shotgun (WGS) entry which is preliminary data.</text>
</comment>